<dbReference type="AlphaFoldDB" id="A0A6C0GX60"/>
<proteinExistence type="predicted"/>
<evidence type="ECO:0000313" key="2">
    <source>
        <dbReference type="EMBL" id="QHT71982.1"/>
    </source>
</evidence>
<dbReference type="Pfam" id="PF00561">
    <property type="entry name" value="Abhydrolase_1"/>
    <property type="match status" value="1"/>
</dbReference>
<sequence length="321" mass="36480">MIIVTGIAIVSKAQTAQPLSITLENFEYPYPTQYIQFAAENQDLKMAYMDVKPSGQSNGKTILLFHGKNFGGYYWKNVIQALSQQGFRIVVPDQIGFGRSSKPDIHYSFHALASHTKALLDSLRITQTTIIGHSMGGMLATRFTLLFPQMVSHLILENPIGLEDYRIYVPYTPLDKSYAEELKTTEESIRKYHQFYYVQWKPEYEAYVQAMAGVKKSSEYPRYARAAALTSQMIYEQPVCYEFTYIQPPTLLIIGQEDRTVVGKAKVSKENLSKVGQYPALGKQTAKLIPKSTLIELPNVGHIPHLEASERFMQEILKFLK</sequence>
<dbReference type="InterPro" id="IPR050266">
    <property type="entry name" value="AB_hydrolase_sf"/>
</dbReference>
<reference evidence="2 3" key="1">
    <citation type="submission" date="2020-01" db="EMBL/GenBank/DDBJ databases">
        <authorList>
            <person name="Kim M.K."/>
        </authorList>
    </citation>
    <scope>NUCLEOTIDE SEQUENCE [LARGE SCALE GENOMIC DNA]</scope>
    <source>
        <strain evidence="2 3">172606-1</strain>
    </source>
</reference>
<dbReference type="PRINTS" id="PR00111">
    <property type="entry name" value="ABHYDROLASE"/>
</dbReference>
<keyword evidence="2" id="KW-0378">Hydrolase</keyword>
<dbReference type="Proteomes" id="UP000480178">
    <property type="component" value="Chromosome"/>
</dbReference>
<dbReference type="PANTHER" id="PTHR43798">
    <property type="entry name" value="MONOACYLGLYCEROL LIPASE"/>
    <property type="match status" value="1"/>
</dbReference>
<dbReference type="PANTHER" id="PTHR43798:SF33">
    <property type="entry name" value="HYDROLASE, PUTATIVE (AFU_ORTHOLOGUE AFUA_2G14860)-RELATED"/>
    <property type="match status" value="1"/>
</dbReference>
<dbReference type="SUPFAM" id="SSF53474">
    <property type="entry name" value="alpha/beta-Hydrolases"/>
    <property type="match status" value="1"/>
</dbReference>
<evidence type="ECO:0000259" key="1">
    <source>
        <dbReference type="Pfam" id="PF00561"/>
    </source>
</evidence>
<keyword evidence="3" id="KW-1185">Reference proteome</keyword>
<dbReference type="GO" id="GO:0046464">
    <property type="term" value="P:acylglycerol catabolic process"/>
    <property type="evidence" value="ECO:0007669"/>
    <property type="project" value="TreeGrafter"/>
</dbReference>
<dbReference type="PRINTS" id="PR00412">
    <property type="entry name" value="EPOXHYDRLASE"/>
</dbReference>
<name>A0A6C0GX60_9BACT</name>
<dbReference type="InterPro" id="IPR029058">
    <property type="entry name" value="AB_hydrolase_fold"/>
</dbReference>
<organism evidence="2 3">
    <name type="scientific">Rhodocytophaga rosea</name>
    <dbReference type="NCBI Taxonomy" id="2704465"/>
    <lineage>
        <taxon>Bacteria</taxon>
        <taxon>Pseudomonadati</taxon>
        <taxon>Bacteroidota</taxon>
        <taxon>Cytophagia</taxon>
        <taxon>Cytophagales</taxon>
        <taxon>Rhodocytophagaceae</taxon>
        <taxon>Rhodocytophaga</taxon>
    </lineage>
</organism>
<accession>A0A6C0GX60</accession>
<gene>
    <name evidence="2" type="ORF">GXP67_11710</name>
</gene>
<dbReference type="GO" id="GO:0047372">
    <property type="term" value="F:monoacylglycerol lipase activity"/>
    <property type="evidence" value="ECO:0007669"/>
    <property type="project" value="TreeGrafter"/>
</dbReference>
<dbReference type="GO" id="GO:0016020">
    <property type="term" value="C:membrane"/>
    <property type="evidence" value="ECO:0007669"/>
    <property type="project" value="TreeGrafter"/>
</dbReference>
<dbReference type="InterPro" id="IPR000639">
    <property type="entry name" value="Epox_hydrolase-like"/>
</dbReference>
<feature type="domain" description="AB hydrolase-1" evidence="1">
    <location>
        <begin position="61"/>
        <end position="308"/>
    </location>
</feature>
<dbReference type="EMBL" id="CP048222">
    <property type="protein sequence ID" value="QHT71982.1"/>
    <property type="molecule type" value="Genomic_DNA"/>
</dbReference>
<dbReference type="InterPro" id="IPR000073">
    <property type="entry name" value="AB_hydrolase_1"/>
</dbReference>
<evidence type="ECO:0000313" key="3">
    <source>
        <dbReference type="Proteomes" id="UP000480178"/>
    </source>
</evidence>
<dbReference type="KEGG" id="rhoz:GXP67_11710"/>
<protein>
    <submittedName>
        <fullName evidence="2">Alpha/beta hydrolase</fullName>
    </submittedName>
</protein>
<dbReference type="Gene3D" id="3.40.50.1820">
    <property type="entry name" value="alpha/beta hydrolase"/>
    <property type="match status" value="1"/>
</dbReference>